<dbReference type="NCBIfam" id="NF033218">
    <property type="entry name" value="anchor_AmaP"/>
    <property type="match status" value="1"/>
</dbReference>
<evidence type="ECO:0000256" key="1">
    <source>
        <dbReference type="SAM" id="Phobius"/>
    </source>
</evidence>
<protein>
    <recommendedName>
        <fullName evidence="4">Alkaline shock response membrane anchor protein AmaP</fullName>
    </recommendedName>
</protein>
<name>A0A1S2QGW9_9ACTN</name>
<dbReference type="Proteomes" id="UP000179642">
    <property type="component" value="Unassembled WGS sequence"/>
</dbReference>
<keyword evidence="1" id="KW-0812">Transmembrane</keyword>
<reference evidence="2 3" key="1">
    <citation type="submission" date="2016-10" db="EMBL/GenBank/DDBJ databases">
        <title>Genome sequence of Streptomyces sp. MUSC 1.</title>
        <authorList>
            <person name="Lee L.-H."/>
            <person name="Ser H.-L."/>
            <person name="Law J.W.-F."/>
        </authorList>
    </citation>
    <scope>NUCLEOTIDE SEQUENCE [LARGE SCALE GENOMIC DNA]</scope>
    <source>
        <strain evidence="2 3">MUSC 1</strain>
    </source>
</reference>
<sequence>MRASRLNRVVLGLVGLLLLGLGGSVLAVGLGAPVPSWWPRTGPHDVLLSRAERTRWRHTDWWWPAVLAGLAVLVLLALWWLTTVLRRRRLAEIVVDTGDGAYALLQGRALEEALAEEAVRQDGVAHAEAVLRGRRTAPTARIRLQLEPHTDPSTALTAFTTGTLAHARDSAGLASLPAEVCLRAVKHPAERVT</sequence>
<dbReference type="OrthoDB" id="4350374at2"/>
<dbReference type="EMBL" id="MLYO01000026">
    <property type="protein sequence ID" value="OIK04716.1"/>
    <property type="molecule type" value="Genomic_DNA"/>
</dbReference>
<keyword evidence="1" id="KW-1133">Transmembrane helix</keyword>
<dbReference type="RefSeq" id="WP_071381677.1">
    <property type="nucleotide sequence ID" value="NZ_MLYO01000026.1"/>
</dbReference>
<proteinExistence type="predicted"/>
<keyword evidence="1" id="KW-0472">Membrane</keyword>
<feature type="transmembrane region" description="Helical" evidence="1">
    <location>
        <begin position="61"/>
        <end position="81"/>
    </location>
</feature>
<gene>
    <name evidence="2" type="ORF">BIV23_16680</name>
</gene>
<dbReference type="AlphaFoldDB" id="A0A1S2QGW9"/>
<keyword evidence="3" id="KW-1185">Reference proteome</keyword>
<comment type="caution">
    <text evidence="2">The sequence shown here is derived from an EMBL/GenBank/DDBJ whole genome shotgun (WGS) entry which is preliminary data.</text>
</comment>
<evidence type="ECO:0000313" key="2">
    <source>
        <dbReference type="EMBL" id="OIK04716.1"/>
    </source>
</evidence>
<accession>A0A1S2QGW9</accession>
<evidence type="ECO:0008006" key="4">
    <source>
        <dbReference type="Google" id="ProtNLM"/>
    </source>
</evidence>
<evidence type="ECO:0000313" key="3">
    <source>
        <dbReference type="Proteomes" id="UP000179642"/>
    </source>
</evidence>
<organism evidence="2 3">
    <name type="scientific">Streptomyces monashensis</name>
    <dbReference type="NCBI Taxonomy" id="1678012"/>
    <lineage>
        <taxon>Bacteria</taxon>
        <taxon>Bacillati</taxon>
        <taxon>Actinomycetota</taxon>
        <taxon>Actinomycetes</taxon>
        <taxon>Kitasatosporales</taxon>
        <taxon>Streptomycetaceae</taxon>
        <taxon>Streptomyces</taxon>
    </lineage>
</organism>